<dbReference type="STRING" id="87626.PTD2_11569"/>
<comment type="similarity">
    <text evidence="1">Belongs to the glycosyl hydrolase 16 family.</text>
</comment>
<dbReference type="AlphaFoldDB" id="A4C648"/>
<dbReference type="InterPro" id="IPR016287">
    <property type="entry name" value="Beta_agarase"/>
</dbReference>
<dbReference type="Proteomes" id="UP000006201">
    <property type="component" value="Unassembled WGS sequence"/>
</dbReference>
<evidence type="ECO:0000256" key="3">
    <source>
        <dbReference type="ARBA" id="ARBA00022801"/>
    </source>
</evidence>
<dbReference type="OrthoDB" id="9809583at2"/>
<proteinExistence type="inferred from homology"/>
<evidence type="ECO:0000256" key="5">
    <source>
        <dbReference type="SAM" id="SignalP"/>
    </source>
</evidence>
<dbReference type="InterPro" id="IPR050546">
    <property type="entry name" value="Glycosyl_Hydrlase_16"/>
</dbReference>
<evidence type="ECO:0000313" key="7">
    <source>
        <dbReference type="EMBL" id="EAR29452.1"/>
    </source>
</evidence>
<evidence type="ECO:0000313" key="8">
    <source>
        <dbReference type="Proteomes" id="UP000006201"/>
    </source>
</evidence>
<feature type="domain" description="GH16" evidence="6">
    <location>
        <begin position="17"/>
        <end position="259"/>
    </location>
</feature>
<keyword evidence="8" id="KW-1185">Reference proteome</keyword>
<protein>
    <submittedName>
        <fullName evidence="7">Glycoside hydrolase, family 16</fullName>
    </submittedName>
</protein>
<dbReference type="GO" id="GO:0005975">
    <property type="term" value="P:carbohydrate metabolic process"/>
    <property type="evidence" value="ECO:0007669"/>
    <property type="project" value="InterPro"/>
</dbReference>
<keyword evidence="4" id="KW-0326">Glycosidase</keyword>
<comment type="caution">
    <text evidence="7">The sequence shown here is derived from an EMBL/GenBank/DDBJ whole genome shotgun (WGS) entry which is preliminary data.</text>
</comment>
<dbReference type="CDD" id="cd02178">
    <property type="entry name" value="GH16_beta_agarase"/>
    <property type="match status" value="1"/>
</dbReference>
<evidence type="ECO:0000256" key="4">
    <source>
        <dbReference type="ARBA" id="ARBA00023295"/>
    </source>
</evidence>
<evidence type="ECO:0000256" key="1">
    <source>
        <dbReference type="ARBA" id="ARBA00006865"/>
    </source>
</evidence>
<evidence type="ECO:0000259" key="6">
    <source>
        <dbReference type="PROSITE" id="PS51762"/>
    </source>
</evidence>
<dbReference type="SUPFAM" id="SSF49899">
    <property type="entry name" value="Concanavalin A-like lectins/glucanases"/>
    <property type="match status" value="1"/>
</dbReference>
<keyword evidence="2 5" id="KW-0732">Signal</keyword>
<dbReference type="PROSITE" id="PS51762">
    <property type="entry name" value="GH16_2"/>
    <property type="match status" value="1"/>
</dbReference>
<feature type="chain" id="PRO_5002667170" evidence="5">
    <location>
        <begin position="23"/>
        <end position="266"/>
    </location>
</feature>
<dbReference type="Gene3D" id="2.60.120.200">
    <property type="match status" value="1"/>
</dbReference>
<accession>A4C648</accession>
<keyword evidence="3 7" id="KW-0378">Hydrolase</keyword>
<dbReference type="HOGENOM" id="CLU_082104_0_0_6"/>
<gene>
    <name evidence="7" type="ORF">PTD2_11569</name>
</gene>
<organism evidence="7 8">
    <name type="scientific">Pseudoalteromonas tunicata D2</name>
    <dbReference type="NCBI Taxonomy" id="87626"/>
    <lineage>
        <taxon>Bacteria</taxon>
        <taxon>Pseudomonadati</taxon>
        <taxon>Pseudomonadota</taxon>
        <taxon>Gammaproteobacteria</taxon>
        <taxon>Alteromonadales</taxon>
        <taxon>Pseudoalteromonadaceae</taxon>
        <taxon>Pseudoalteromonas</taxon>
    </lineage>
</organism>
<dbReference type="InterPro" id="IPR013320">
    <property type="entry name" value="ConA-like_dom_sf"/>
</dbReference>
<dbReference type="Pfam" id="PF00722">
    <property type="entry name" value="Glyco_hydro_16"/>
    <property type="match status" value="1"/>
</dbReference>
<dbReference type="PANTHER" id="PTHR10963">
    <property type="entry name" value="GLYCOSYL HYDROLASE-RELATED"/>
    <property type="match status" value="1"/>
</dbReference>
<dbReference type="eggNOG" id="COG2273">
    <property type="taxonomic scope" value="Bacteria"/>
</dbReference>
<reference evidence="7 8" key="1">
    <citation type="submission" date="2006-02" db="EMBL/GenBank/DDBJ databases">
        <authorList>
            <person name="Moran M.A."/>
            <person name="Kjelleberg S."/>
            <person name="Egan S."/>
            <person name="Saunders N."/>
            <person name="Thomas T."/>
            <person name="Ferriera S."/>
            <person name="Johnson J."/>
            <person name="Kravitz S."/>
            <person name="Halpern A."/>
            <person name="Remington K."/>
            <person name="Beeson K."/>
            <person name="Tran B."/>
            <person name="Rogers Y.-H."/>
            <person name="Friedman R."/>
            <person name="Venter J.C."/>
        </authorList>
    </citation>
    <scope>NUCLEOTIDE SEQUENCE [LARGE SCALE GENOMIC DNA]</scope>
    <source>
        <strain evidence="7 8">D2</strain>
    </source>
</reference>
<dbReference type="RefSeq" id="WP_009837326.1">
    <property type="nucleotide sequence ID" value="NZ_AAOH01000002.1"/>
</dbReference>
<sequence length="266" mass="30675">MSSFGQKGLTALLLLFSISIHADPPRYGEWKYLAHVSDEFNDDSINLNKWQNIHPHWAGRAPGIFMQDNVNLVNGELVLSVTDESNGKGTLIGTSFARTKEKVKYGYFEIRAKANRSRASSAFFLYNWTTTGTYEIDIVEIGGASTGKERNHHSNAHVYYGDPALEDDTNRISDPKTYVNDTALADDYHVYAVDWDELEIRWYFDNQLIRRKKNIHWHTPMQITIDTETFPSWLGMPRSSNLPAEFKVDYLRVWQRSDIVYGEIKR</sequence>
<feature type="signal peptide" evidence="5">
    <location>
        <begin position="1"/>
        <end position="22"/>
    </location>
</feature>
<dbReference type="InterPro" id="IPR000757">
    <property type="entry name" value="Beta-glucanase-like"/>
</dbReference>
<dbReference type="EMBL" id="AAOH01000002">
    <property type="protein sequence ID" value="EAR29452.1"/>
    <property type="molecule type" value="Genomic_DNA"/>
</dbReference>
<dbReference type="GO" id="GO:0033916">
    <property type="term" value="F:beta-agarase activity"/>
    <property type="evidence" value="ECO:0007669"/>
    <property type="project" value="InterPro"/>
</dbReference>
<dbReference type="PANTHER" id="PTHR10963:SF55">
    <property type="entry name" value="GLYCOSIDE HYDROLASE FAMILY 16 PROTEIN"/>
    <property type="match status" value="1"/>
</dbReference>
<evidence type="ECO:0000256" key="2">
    <source>
        <dbReference type="ARBA" id="ARBA00022729"/>
    </source>
</evidence>
<name>A4C648_9GAMM</name>